<evidence type="ECO:0000256" key="1">
    <source>
        <dbReference type="ARBA" id="ARBA00006538"/>
    </source>
</evidence>
<name>A0ABY8W0Y8_9MYCO</name>
<dbReference type="EMBL" id="CP126981">
    <property type="protein sequence ID" value="WIM89021.1"/>
    <property type="molecule type" value="Genomic_DNA"/>
</dbReference>
<dbReference type="InterPro" id="IPR003703">
    <property type="entry name" value="Acyl_CoA_thio"/>
</dbReference>
<gene>
    <name evidence="5" type="ORF">PT015_05995</name>
</gene>
<dbReference type="RefSeq" id="WP_285189569.1">
    <property type="nucleotide sequence ID" value="NZ_CP126981.1"/>
</dbReference>
<evidence type="ECO:0000313" key="5">
    <source>
        <dbReference type="EMBL" id="WIM89021.1"/>
    </source>
</evidence>
<dbReference type="CDD" id="cd03444">
    <property type="entry name" value="Thioesterase_II_repeat1"/>
    <property type="match status" value="1"/>
</dbReference>
<evidence type="ECO:0000313" key="6">
    <source>
        <dbReference type="Proteomes" id="UP001236585"/>
    </source>
</evidence>
<proteinExistence type="inferred from homology"/>
<feature type="domain" description="Acyl-CoA thioesterase 2 C-terminal" evidence="3">
    <location>
        <begin position="180"/>
        <end position="278"/>
    </location>
</feature>
<keyword evidence="6" id="KW-1185">Reference proteome</keyword>
<sequence>MTSAPPVITLRQILDSLDLEQVNAEFFVGNQIDEIAHHISGGHIAAQALMAASRTASDRLPHSMHMYFLRAGDARQPVDFEVTTLHDGGTFSARRVTARQFGAVLLEGVVSFSKSVESIVYQQIPPDLPDPDTVPGFAEQHRDLAEERDGWWVREQPIDYRYVDPSARLAADIAEAPPAQLRMWWRPNGDAPADPVIADCLAAFVAGRTLLESAMIARRTTPLGPGFSALMDLAMWFHHPPNLSDWILYQQHSPSGIGGRGLAQGTMFNRSGELVCTSTLECYFGGTQPATMQSASDEEERSRDLSG</sequence>
<dbReference type="Pfam" id="PF02551">
    <property type="entry name" value="Acyl_CoA_thio"/>
    <property type="match status" value="1"/>
</dbReference>
<dbReference type="InterPro" id="IPR049449">
    <property type="entry name" value="TesB_ACOT8-like_N"/>
</dbReference>
<feature type="domain" description="Acyl-CoA thioesterase-like N-terminal HotDog" evidence="4">
    <location>
        <begin position="35"/>
        <end position="112"/>
    </location>
</feature>
<keyword evidence="2" id="KW-0378">Hydrolase</keyword>
<organism evidence="5 6">
    <name type="scientific">Candidatus Mycobacterium wuenschmannii</name>
    <dbReference type="NCBI Taxonomy" id="3027808"/>
    <lineage>
        <taxon>Bacteria</taxon>
        <taxon>Bacillati</taxon>
        <taxon>Actinomycetota</taxon>
        <taxon>Actinomycetes</taxon>
        <taxon>Mycobacteriales</taxon>
        <taxon>Mycobacteriaceae</taxon>
        <taxon>Mycobacterium</taxon>
    </lineage>
</organism>
<dbReference type="InterPro" id="IPR042171">
    <property type="entry name" value="Acyl-CoA_hotdog"/>
</dbReference>
<dbReference type="InterPro" id="IPR029069">
    <property type="entry name" value="HotDog_dom_sf"/>
</dbReference>
<dbReference type="Pfam" id="PF13622">
    <property type="entry name" value="4HBT_3"/>
    <property type="match status" value="1"/>
</dbReference>
<evidence type="ECO:0000256" key="2">
    <source>
        <dbReference type="ARBA" id="ARBA00022801"/>
    </source>
</evidence>
<comment type="similarity">
    <text evidence="1">Belongs to the C/M/P thioester hydrolase family.</text>
</comment>
<dbReference type="CDD" id="cd03445">
    <property type="entry name" value="Thioesterase_II_repeat2"/>
    <property type="match status" value="1"/>
</dbReference>
<dbReference type="InterPro" id="IPR025652">
    <property type="entry name" value="TesB_C"/>
</dbReference>
<dbReference type="Gene3D" id="2.40.160.210">
    <property type="entry name" value="Acyl-CoA thioesterase, double hotdog domain"/>
    <property type="match status" value="1"/>
</dbReference>
<accession>A0ABY8W0Y8</accession>
<protein>
    <submittedName>
        <fullName evidence="5">Thioesterase family protein</fullName>
    </submittedName>
</protein>
<dbReference type="SUPFAM" id="SSF54637">
    <property type="entry name" value="Thioesterase/thiol ester dehydrase-isomerase"/>
    <property type="match status" value="2"/>
</dbReference>
<evidence type="ECO:0000259" key="3">
    <source>
        <dbReference type="Pfam" id="PF02551"/>
    </source>
</evidence>
<dbReference type="PANTHER" id="PTHR11066">
    <property type="entry name" value="ACYL-COA THIOESTERASE"/>
    <property type="match status" value="1"/>
</dbReference>
<dbReference type="PANTHER" id="PTHR11066:SF34">
    <property type="entry name" value="ACYL-COENZYME A THIOESTERASE 8"/>
    <property type="match status" value="1"/>
</dbReference>
<evidence type="ECO:0000259" key="4">
    <source>
        <dbReference type="Pfam" id="PF13622"/>
    </source>
</evidence>
<dbReference type="Proteomes" id="UP001236585">
    <property type="component" value="Chromosome"/>
</dbReference>
<reference evidence="5 6" key="1">
    <citation type="journal article" date="2023" name="Microbiol. Resour. Announc.">
        <title>Complete Genome Sequence of Mycobacterium wuenschmanii, a novel Nontuberculous Mycobacterium Isolated from a captive population of Amazon Milk Frogs.</title>
        <authorList>
            <person name="Hicks J."/>
            <person name="Zeineldin M."/>
            <person name="Ward H."/>
            <person name="Wuenschmann A."/>
            <person name="Camp P."/>
            <person name="Farrell D."/>
            <person name="Lehman K."/>
            <person name="Thacker T."/>
            <person name="Cuthbert E."/>
        </authorList>
    </citation>
    <scope>NUCLEOTIDE SEQUENCE [LARGE SCALE GENOMIC DNA]</scope>
    <source>
        <strain evidence="5 6">Wuenschmanii</strain>
    </source>
</reference>